<accession>A0A4Q2EJV2</accession>
<dbReference type="InterPro" id="IPR011712">
    <property type="entry name" value="Sig_transdc_His_kin_sub3_dim/P"/>
</dbReference>
<keyword evidence="8" id="KW-0902">Two-component regulatory system</keyword>
<evidence type="ECO:0000256" key="8">
    <source>
        <dbReference type="ARBA" id="ARBA00023012"/>
    </source>
</evidence>
<dbReference type="PANTHER" id="PTHR24421">
    <property type="entry name" value="NITRATE/NITRITE SENSOR PROTEIN NARX-RELATED"/>
    <property type="match status" value="1"/>
</dbReference>
<dbReference type="GO" id="GO:0000155">
    <property type="term" value="F:phosphorelay sensor kinase activity"/>
    <property type="evidence" value="ECO:0007669"/>
    <property type="project" value="InterPro"/>
</dbReference>
<dbReference type="AlphaFoldDB" id="A0A4Q2EJV2"/>
<feature type="domain" description="Histidine kinase/HSP90-like ATPase" evidence="10">
    <location>
        <begin position="315"/>
        <end position="407"/>
    </location>
</feature>
<dbReference type="InterPro" id="IPR050482">
    <property type="entry name" value="Sensor_HK_TwoCompSys"/>
</dbReference>
<keyword evidence="3" id="KW-0597">Phosphoprotein</keyword>
<evidence type="ECO:0000256" key="3">
    <source>
        <dbReference type="ARBA" id="ARBA00022553"/>
    </source>
</evidence>
<dbReference type="OrthoDB" id="227596at2"/>
<feature type="transmembrane region" description="Helical" evidence="9">
    <location>
        <begin position="143"/>
        <end position="164"/>
    </location>
</feature>
<evidence type="ECO:0000313" key="12">
    <source>
        <dbReference type="Proteomes" id="UP000290624"/>
    </source>
</evidence>
<dbReference type="Pfam" id="PF02518">
    <property type="entry name" value="HATPase_c"/>
    <property type="match status" value="1"/>
</dbReference>
<dbReference type="PANTHER" id="PTHR24421:SF10">
    <property type="entry name" value="NITRATE_NITRITE SENSOR PROTEIN NARQ"/>
    <property type="match status" value="1"/>
</dbReference>
<keyword evidence="5" id="KW-0547">Nucleotide-binding</keyword>
<evidence type="ECO:0000313" key="11">
    <source>
        <dbReference type="EMBL" id="RXW32245.1"/>
    </source>
</evidence>
<keyword evidence="6 11" id="KW-0418">Kinase</keyword>
<dbReference type="Proteomes" id="UP000290624">
    <property type="component" value="Unassembled WGS sequence"/>
</dbReference>
<evidence type="ECO:0000256" key="5">
    <source>
        <dbReference type="ARBA" id="ARBA00022741"/>
    </source>
</evidence>
<proteinExistence type="predicted"/>
<evidence type="ECO:0000256" key="2">
    <source>
        <dbReference type="ARBA" id="ARBA00012438"/>
    </source>
</evidence>
<dbReference type="GO" id="GO:0046983">
    <property type="term" value="F:protein dimerization activity"/>
    <property type="evidence" value="ECO:0007669"/>
    <property type="project" value="InterPro"/>
</dbReference>
<evidence type="ECO:0000256" key="1">
    <source>
        <dbReference type="ARBA" id="ARBA00000085"/>
    </source>
</evidence>
<keyword evidence="9" id="KW-1133">Transmembrane helix</keyword>
<keyword evidence="4" id="KW-0808">Transferase</keyword>
<name>A0A4Q2EJV2_9ACTN</name>
<dbReference type="SUPFAM" id="SSF55874">
    <property type="entry name" value="ATPase domain of HSP90 chaperone/DNA topoisomerase II/histidine kinase"/>
    <property type="match status" value="1"/>
</dbReference>
<organism evidence="11 12">
    <name type="scientific">Propioniciclava flava</name>
    <dbReference type="NCBI Taxonomy" id="2072026"/>
    <lineage>
        <taxon>Bacteria</taxon>
        <taxon>Bacillati</taxon>
        <taxon>Actinomycetota</taxon>
        <taxon>Actinomycetes</taxon>
        <taxon>Propionibacteriales</taxon>
        <taxon>Propionibacteriaceae</taxon>
        <taxon>Propioniciclava</taxon>
    </lineage>
</organism>
<dbReference type="GO" id="GO:0016020">
    <property type="term" value="C:membrane"/>
    <property type="evidence" value="ECO:0007669"/>
    <property type="project" value="InterPro"/>
</dbReference>
<keyword evidence="9" id="KW-0472">Membrane</keyword>
<keyword evidence="7" id="KW-0067">ATP-binding</keyword>
<dbReference type="Gene3D" id="1.20.5.1930">
    <property type="match status" value="1"/>
</dbReference>
<dbReference type="EC" id="2.7.13.3" evidence="2"/>
<evidence type="ECO:0000256" key="6">
    <source>
        <dbReference type="ARBA" id="ARBA00022777"/>
    </source>
</evidence>
<dbReference type="CDD" id="cd16917">
    <property type="entry name" value="HATPase_UhpB-NarQ-NarX-like"/>
    <property type="match status" value="1"/>
</dbReference>
<dbReference type="RefSeq" id="WP_129458453.1">
    <property type="nucleotide sequence ID" value="NZ_PPCV01000004.1"/>
</dbReference>
<dbReference type="Pfam" id="PF07730">
    <property type="entry name" value="HisKA_3"/>
    <property type="match status" value="1"/>
</dbReference>
<evidence type="ECO:0000256" key="4">
    <source>
        <dbReference type="ARBA" id="ARBA00022679"/>
    </source>
</evidence>
<gene>
    <name evidence="11" type="ORF">C1706_06675</name>
</gene>
<dbReference type="Gene3D" id="3.30.565.10">
    <property type="entry name" value="Histidine kinase-like ATPase, C-terminal domain"/>
    <property type="match status" value="1"/>
</dbReference>
<dbReference type="InterPro" id="IPR036890">
    <property type="entry name" value="HATPase_C_sf"/>
</dbReference>
<feature type="transmembrane region" description="Helical" evidence="9">
    <location>
        <begin position="116"/>
        <end position="137"/>
    </location>
</feature>
<dbReference type="EMBL" id="PPCV01000004">
    <property type="protein sequence ID" value="RXW32245.1"/>
    <property type="molecule type" value="Genomic_DNA"/>
</dbReference>
<evidence type="ECO:0000256" key="7">
    <source>
        <dbReference type="ARBA" id="ARBA00022840"/>
    </source>
</evidence>
<dbReference type="SMART" id="SM00387">
    <property type="entry name" value="HATPase_c"/>
    <property type="match status" value="1"/>
</dbReference>
<feature type="transmembrane region" description="Helical" evidence="9">
    <location>
        <begin position="84"/>
        <end position="104"/>
    </location>
</feature>
<comment type="catalytic activity">
    <reaction evidence="1">
        <text>ATP + protein L-histidine = ADP + protein N-phospho-L-histidine.</text>
        <dbReference type="EC" id="2.7.13.3"/>
    </reaction>
</comment>
<keyword evidence="9" id="KW-0812">Transmembrane</keyword>
<feature type="transmembrane region" description="Helical" evidence="9">
    <location>
        <begin position="47"/>
        <end position="64"/>
    </location>
</feature>
<protein>
    <recommendedName>
        <fullName evidence="2">histidine kinase</fullName>
        <ecNumber evidence="2">2.7.13.3</ecNumber>
    </recommendedName>
</protein>
<evidence type="ECO:0000259" key="10">
    <source>
        <dbReference type="SMART" id="SM00387"/>
    </source>
</evidence>
<sequence length="411" mass="43998">MTTPLPAPEQTTLPRWRESSFWIPRPTDAMLAALVMFVALDQWYVGGGSWFLLRLVGIAIPLLWRLKFPDLVALAIIPVHLLQVGFAMGPSLTNIAVPIMLYTVAAYGRERWRNSWLIIGFAAALLAAISWSGMSWHPDVSDMFALAASFTAMASLVAASWAIGSAVRSRSVARDASLHALLAQQQQYQQAMLLTATQERQRLAREMHDVVAHSLAVIVVQADGGAYAAGMDGDPEKRLAVAERALTTIRTTAQESLAETRRLVGVLRDGQAPELSPAANLGDLQGIIQGLVDAGRDVRLEVTGDVSLRRLLTPAMELAIVRIVQEALTNAVKHAGPDAAVRVRIHHSPAGVSLQIRDNGKGAGVTDGLGHGLVGMRERVAAFGGTMAARNHITGGFVIEAFIPTNPGATA</sequence>
<reference evidence="11 12" key="1">
    <citation type="submission" date="2018-01" db="EMBL/GenBank/DDBJ databases">
        <title>Lactibacter flavus gen. nov., sp. nov., a novel bacterium of the family Propionibacteriaceae isolated from raw milk and dairy products.</title>
        <authorList>
            <person name="Wenning M."/>
            <person name="Breitenwieser F."/>
            <person name="Huptas C."/>
            <person name="von Neubeck M."/>
            <person name="Busse H.-J."/>
            <person name="Scherer S."/>
        </authorList>
    </citation>
    <scope>NUCLEOTIDE SEQUENCE [LARGE SCALE GENOMIC DNA]</scope>
    <source>
        <strain evidence="11 12">VG341</strain>
    </source>
</reference>
<keyword evidence="12" id="KW-1185">Reference proteome</keyword>
<dbReference type="Pfam" id="PF23539">
    <property type="entry name" value="DUF7134"/>
    <property type="match status" value="1"/>
</dbReference>
<dbReference type="GO" id="GO:0005524">
    <property type="term" value="F:ATP binding"/>
    <property type="evidence" value="ECO:0007669"/>
    <property type="project" value="UniProtKB-KW"/>
</dbReference>
<evidence type="ECO:0000256" key="9">
    <source>
        <dbReference type="SAM" id="Phobius"/>
    </source>
</evidence>
<dbReference type="InterPro" id="IPR055558">
    <property type="entry name" value="DUF7134"/>
</dbReference>
<comment type="caution">
    <text evidence="11">The sequence shown here is derived from an EMBL/GenBank/DDBJ whole genome shotgun (WGS) entry which is preliminary data.</text>
</comment>
<dbReference type="InterPro" id="IPR003594">
    <property type="entry name" value="HATPase_dom"/>
</dbReference>